<keyword evidence="5" id="KW-0802">TPR repeat</keyword>
<dbReference type="Gene3D" id="3.40.50.2000">
    <property type="entry name" value="Glycogen Phosphorylase B"/>
    <property type="match status" value="1"/>
</dbReference>
<evidence type="ECO:0000256" key="1">
    <source>
        <dbReference type="ARBA" id="ARBA00004922"/>
    </source>
</evidence>
<dbReference type="EMBL" id="ACZM01000007">
    <property type="protein sequence ID" value="EHG21518.1"/>
    <property type="molecule type" value="Genomic_DNA"/>
</dbReference>
<evidence type="ECO:0000256" key="5">
    <source>
        <dbReference type="ARBA" id="ARBA00022803"/>
    </source>
</evidence>
<evidence type="ECO:0000256" key="3">
    <source>
        <dbReference type="ARBA" id="ARBA00022679"/>
    </source>
</evidence>
<dbReference type="HOGENOM" id="CLU_001721_4_1_9"/>
<keyword evidence="2" id="KW-0328">Glycosyltransferase</keyword>
<gene>
    <name evidence="7" type="ORF">HMPREF9334_00935</name>
</gene>
<dbReference type="PATRIC" id="fig|679201.3.peg.945"/>
<dbReference type="AlphaFoldDB" id="G5GNI1"/>
<keyword evidence="4" id="KW-0677">Repeat</keyword>
<dbReference type="GO" id="GO:0016757">
    <property type="term" value="F:glycosyltransferase activity"/>
    <property type="evidence" value="ECO:0007669"/>
    <property type="project" value="UniProtKB-KW"/>
</dbReference>
<evidence type="ECO:0000313" key="8">
    <source>
        <dbReference type="Proteomes" id="UP000004129"/>
    </source>
</evidence>
<evidence type="ECO:0000256" key="2">
    <source>
        <dbReference type="ARBA" id="ARBA00022676"/>
    </source>
</evidence>
<dbReference type="PANTHER" id="PTHR44835:SF1">
    <property type="entry name" value="PROTEIN O-GLCNAC TRANSFERASE"/>
    <property type="match status" value="1"/>
</dbReference>
<evidence type="ECO:0000256" key="4">
    <source>
        <dbReference type="ARBA" id="ARBA00022737"/>
    </source>
</evidence>
<dbReference type="RefSeq" id="WP_006692385.1">
    <property type="nucleotide sequence ID" value="NZ_JH376798.1"/>
</dbReference>
<comment type="caution">
    <text evidence="7">The sequence shown here is derived from an EMBL/GenBank/DDBJ whole genome shotgun (WGS) entry which is preliminary data.</text>
</comment>
<dbReference type="PANTHER" id="PTHR44835">
    <property type="entry name" value="UDP-N-ACETYLGLUCOSAMINE--PEPTIDE N-ACETYLGLUCOSAMINYLTRANSFERASE SPINDLY-RELATED"/>
    <property type="match status" value="1"/>
</dbReference>
<evidence type="ECO:0000259" key="6">
    <source>
        <dbReference type="Pfam" id="PF13844"/>
    </source>
</evidence>
<comment type="pathway">
    <text evidence="1">Protein modification; protein glycosylation.</text>
</comment>
<keyword evidence="3" id="KW-0808">Transferase</keyword>
<dbReference type="OrthoDB" id="1660777at2"/>
<dbReference type="Gene3D" id="1.25.40.10">
    <property type="entry name" value="Tetratricopeptide repeat domain"/>
    <property type="match status" value="1"/>
</dbReference>
<proteinExistence type="predicted"/>
<dbReference type="Pfam" id="PF13844">
    <property type="entry name" value="Glyco_transf_41"/>
    <property type="match status" value="2"/>
</dbReference>
<dbReference type="SUPFAM" id="SSF53756">
    <property type="entry name" value="UDP-Glycosyltransferase/glycogen phosphorylase"/>
    <property type="match status" value="1"/>
</dbReference>
<dbReference type="InterPro" id="IPR029489">
    <property type="entry name" value="OGT/SEC/SPY_C"/>
</dbReference>
<name>G5GNI1_9FIRM</name>
<reference evidence="7 8" key="1">
    <citation type="submission" date="2011-08" db="EMBL/GenBank/DDBJ databases">
        <title>The Genome Sequence of Selenomonas infelix ATCC 43532.</title>
        <authorList>
            <consortium name="The Broad Institute Genome Sequencing Platform"/>
            <person name="Earl A."/>
            <person name="Ward D."/>
            <person name="Feldgarden M."/>
            <person name="Gevers D."/>
            <person name="Izard J."/>
            <person name="Blanton J.M."/>
            <person name="Baranova O.V."/>
            <person name="Dewhirst F.E."/>
            <person name="Young S.K."/>
            <person name="Zeng Q."/>
            <person name="Gargeya S."/>
            <person name="Fitzgerald M."/>
            <person name="Haas B."/>
            <person name="Abouelleil A."/>
            <person name="Alvarado L."/>
            <person name="Arachchi H.M."/>
            <person name="Berlin A."/>
            <person name="Brown A."/>
            <person name="Chapman S.B."/>
            <person name="Chen Z."/>
            <person name="Dunbar C."/>
            <person name="Freedman E."/>
            <person name="Gearin G."/>
            <person name="Gellesch M."/>
            <person name="Goldberg J."/>
            <person name="Griggs A."/>
            <person name="Gujja S."/>
            <person name="Heiman D."/>
            <person name="Howarth C."/>
            <person name="Larson L."/>
            <person name="Lui A."/>
            <person name="MacDonald P.J.P."/>
            <person name="Montmayeur A."/>
            <person name="Murphy C."/>
            <person name="Neiman D."/>
            <person name="Pearson M."/>
            <person name="Priest M."/>
            <person name="Roberts A."/>
            <person name="Saif S."/>
            <person name="Shea T."/>
            <person name="Shenoy N."/>
            <person name="Sisk P."/>
            <person name="Stolte C."/>
            <person name="Sykes S."/>
            <person name="Wortman J."/>
            <person name="Nusbaum C."/>
            <person name="Birren B."/>
        </authorList>
    </citation>
    <scope>NUCLEOTIDE SEQUENCE [LARGE SCALE GENOMIC DNA]</scope>
    <source>
        <strain evidence="7 8">ATCC 43532</strain>
    </source>
</reference>
<sequence>MKNIAARRQEMLMRANALYEAKEYARAAEAAAELLAALPEDVEMRYIRAAALTGLERYEEARAEIARIRTIRPDHVGAARQEVYIDRAEGKFCTEIVHLRTLIAALERRIAAGDNIAYHTVFLASAYSLLGEALTLTGESAAAVDAFRASGRHETRPAQRAAEYSNALFAANYLPEGLRSSYTDLARGYGALYADVTPLASRADAARGHDRIRVGYISPDLRTHPVGTLIRPLLALHDRTRFTVCCYANCMEDALSHGLRAAADAWRNIQGMPAEEVAALVRADEIDILVDLAGHTQHNCLPVLAHKPAPVQVTGIGYFNTTGLPAIDYMLSDVHVDPIGTADPSFTEEMIRLPHSHFCYVLPEGLPPVAPPPMEQSGSVTFGSFNNFSKVTDEVLRLWKEVLDVVPRSRLLLKSKLFASAEGRELAAERFSRCGIPPERVEMRAFSRDHLAEYGDMDIALDTFPYTGGITTCEALAMGVPVVTLRGASHGARFGESLLTNANLAELIADTPADYVQIAATLASAPETLASLRTNLRTILAHAPLTDARTYVCDVEAAYAEIWERFVRAADRM</sequence>
<dbReference type="InterPro" id="IPR011990">
    <property type="entry name" value="TPR-like_helical_dom_sf"/>
</dbReference>
<dbReference type="Gene3D" id="3.40.50.11380">
    <property type="match status" value="1"/>
</dbReference>
<organism evidence="7 8">
    <name type="scientific">Selenomonas infelix ATCC 43532</name>
    <dbReference type="NCBI Taxonomy" id="679201"/>
    <lineage>
        <taxon>Bacteria</taxon>
        <taxon>Bacillati</taxon>
        <taxon>Bacillota</taxon>
        <taxon>Negativicutes</taxon>
        <taxon>Selenomonadales</taxon>
        <taxon>Selenomonadaceae</taxon>
        <taxon>Selenomonas</taxon>
    </lineage>
</organism>
<dbReference type="SUPFAM" id="SSF48452">
    <property type="entry name" value="TPR-like"/>
    <property type="match status" value="1"/>
</dbReference>
<dbReference type="eggNOG" id="COG3914">
    <property type="taxonomic scope" value="Bacteria"/>
</dbReference>
<feature type="domain" description="O-GlcNAc transferase C-terminal" evidence="6">
    <location>
        <begin position="379"/>
        <end position="554"/>
    </location>
</feature>
<protein>
    <recommendedName>
        <fullName evidence="6">O-GlcNAc transferase C-terminal domain-containing protein</fullName>
    </recommendedName>
</protein>
<dbReference type="Proteomes" id="UP000004129">
    <property type="component" value="Unassembled WGS sequence"/>
</dbReference>
<feature type="domain" description="O-GlcNAc transferase C-terminal" evidence="6">
    <location>
        <begin position="202"/>
        <end position="358"/>
    </location>
</feature>
<accession>G5GNI1</accession>
<evidence type="ECO:0000313" key="7">
    <source>
        <dbReference type="EMBL" id="EHG21518.1"/>
    </source>
</evidence>
<dbReference type="InterPro" id="IPR051939">
    <property type="entry name" value="Glycosyltr_41/O-GlcNAc_trsf"/>
</dbReference>
<dbReference type="STRING" id="679201.HMPREF9334_00935"/>
<keyword evidence="8" id="KW-1185">Reference proteome</keyword>